<dbReference type="KEGG" id="halh:HTSR_0288"/>
<reference evidence="1 2" key="1">
    <citation type="submission" date="2016-06" db="EMBL/GenBank/DDBJ databases">
        <title>Discovery of anaerobic lithoheterotrophic haloarchaeon capable of sulfur respiration by hydrogen and formate.</title>
        <authorList>
            <person name="Sorokin D.Y."/>
            <person name="Kublanov I.V."/>
            <person name="Roman P."/>
            <person name="Sinninghe Damste J.S."/>
            <person name="Golyshin P.N."/>
            <person name="Rojo D."/>
            <person name="Ciordia S."/>
            <person name="Mena Md.C."/>
            <person name="Ferrer M."/>
            <person name="Smedile F."/>
            <person name="Messina E."/>
            <person name="La Cono V."/>
            <person name="Yakimov M.M."/>
        </authorList>
    </citation>
    <scope>NUCLEOTIDE SEQUENCE [LARGE SCALE GENOMIC DNA]</scope>
    <source>
        <strain evidence="1 2">HTSR1</strain>
    </source>
</reference>
<dbReference type="InterPro" id="IPR055550">
    <property type="entry name" value="DUF7126"/>
</dbReference>
<protein>
    <submittedName>
        <fullName evidence="1">Uncharacterized protein</fullName>
    </submittedName>
</protein>
<dbReference type="AlphaFoldDB" id="A0A1D8S2A1"/>
<dbReference type="EMBL" id="CP016070">
    <property type="protein sequence ID" value="AOW79489.1"/>
    <property type="molecule type" value="Genomic_DNA"/>
</dbReference>
<evidence type="ECO:0000313" key="1">
    <source>
        <dbReference type="EMBL" id="AOW79489.1"/>
    </source>
</evidence>
<organism evidence="1 2">
    <name type="scientific">Halodesulfurarchaeum formicicum</name>
    <dbReference type="NCBI Taxonomy" id="1873524"/>
    <lineage>
        <taxon>Archaea</taxon>
        <taxon>Methanobacteriati</taxon>
        <taxon>Methanobacteriota</taxon>
        <taxon>Stenosarchaea group</taxon>
        <taxon>Halobacteria</taxon>
        <taxon>Halobacteriales</taxon>
        <taxon>Halobacteriaceae</taxon>
        <taxon>Halodesulfurarchaeum</taxon>
    </lineage>
</organism>
<sequence>MGPDRGLEAALAAHDVTTTRIETPASAADLDAAEIDDASLFFITDGAEATLIPVAREQHPDLRIVWYTIQAVPEFVTRQLDLGVDPRLADAAVLVEEQLQALES</sequence>
<accession>A0A1D8S2A1</accession>
<name>A0A1D8S2A1_9EURY</name>
<evidence type="ECO:0000313" key="2">
    <source>
        <dbReference type="Proteomes" id="UP000185608"/>
    </source>
</evidence>
<proteinExistence type="predicted"/>
<dbReference type="Proteomes" id="UP000185608">
    <property type="component" value="Chromosome"/>
</dbReference>
<dbReference type="Pfam" id="PF23443">
    <property type="entry name" value="DUF7126"/>
    <property type="match status" value="1"/>
</dbReference>
<dbReference type="STRING" id="1873524.HSR6_0274"/>
<gene>
    <name evidence="1" type="ORF">HTSR_0288</name>
</gene>